<dbReference type="Gene3D" id="2.70.98.70">
    <property type="match status" value="1"/>
</dbReference>
<comment type="subcellular location">
    <subcellularLocation>
        <location evidence="1">Cell envelope</location>
    </subcellularLocation>
</comment>
<dbReference type="SUPFAM" id="SSF49265">
    <property type="entry name" value="Fibronectin type III"/>
    <property type="match status" value="2"/>
</dbReference>
<dbReference type="InterPro" id="IPR012480">
    <property type="entry name" value="Hepar_II_III_C"/>
</dbReference>
<evidence type="ECO:0000256" key="2">
    <source>
        <dbReference type="ARBA" id="ARBA00022737"/>
    </source>
</evidence>
<feature type="domain" description="Fibronectin type-III" evidence="3">
    <location>
        <begin position="1588"/>
        <end position="1674"/>
    </location>
</feature>
<feature type="domain" description="Fibronectin type-III" evidence="3">
    <location>
        <begin position="1679"/>
        <end position="1771"/>
    </location>
</feature>
<dbReference type="Gene3D" id="3.30.1920.20">
    <property type="match status" value="1"/>
</dbReference>
<dbReference type="NCBIfam" id="NF047446">
    <property type="entry name" value="barrel_OmpL47"/>
    <property type="match status" value="1"/>
</dbReference>
<gene>
    <name evidence="4" type="ORF">KB449_22400</name>
</gene>
<dbReference type="Pfam" id="PF00041">
    <property type="entry name" value="fn3"/>
    <property type="match status" value="4"/>
</dbReference>
<dbReference type="Gene3D" id="1.50.10.100">
    <property type="entry name" value="Chondroitin AC/alginate lyase"/>
    <property type="match status" value="1"/>
</dbReference>
<dbReference type="InterPro" id="IPR008929">
    <property type="entry name" value="Chondroitin_lyas"/>
</dbReference>
<dbReference type="InterPro" id="IPR058094">
    <property type="entry name" value="Ig-like_OmpL47-like"/>
</dbReference>
<comment type="caution">
    <text evidence="4">The sequence shown here is derived from an EMBL/GenBank/DDBJ whole genome shotgun (WGS) entry which is preliminary data.</text>
</comment>
<proteinExistence type="predicted"/>
<dbReference type="InterPro" id="IPR050991">
    <property type="entry name" value="ECM_Regulatory_Proteins"/>
</dbReference>
<feature type="domain" description="Fibronectin type-III" evidence="3">
    <location>
        <begin position="1265"/>
        <end position="1360"/>
    </location>
</feature>
<organism evidence="4 5">
    <name type="scientific">Cohnella hashimotonis</name>
    <dbReference type="NCBI Taxonomy" id="2826895"/>
    <lineage>
        <taxon>Bacteria</taxon>
        <taxon>Bacillati</taxon>
        <taxon>Bacillota</taxon>
        <taxon>Bacilli</taxon>
        <taxon>Bacillales</taxon>
        <taxon>Paenibacillaceae</taxon>
        <taxon>Cohnella</taxon>
    </lineage>
</organism>
<dbReference type="InterPro" id="IPR036116">
    <property type="entry name" value="FN3_sf"/>
</dbReference>
<dbReference type="InterPro" id="IPR032518">
    <property type="entry name" value="HepII_N"/>
</dbReference>
<dbReference type="Pfam" id="PF07940">
    <property type="entry name" value="Hepar_II_III_C"/>
    <property type="match status" value="1"/>
</dbReference>
<dbReference type="CDD" id="cd00063">
    <property type="entry name" value="FN3"/>
    <property type="match status" value="4"/>
</dbReference>
<evidence type="ECO:0000259" key="3">
    <source>
        <dbReference type="PROSITE" id="PS50853"/>
    </source>
</evidence>
<evidence type="ECO:0000256" key="1">
    <source>
        <dbReference type="ARBA" id="ARBA00004196"/>
    </source>
</evidence>
<dbReference type="Gene3D" id="2.60.120.260">
    <property type="entry name" value="Galactose-binding domain-like"/>
    <property type="match status" value="1"/>
</dbReference>
<dbReference type="PANTHER" id="PTHR46708:SF2">
    <property type="entry name" value="FIBRONECTIN TYPE-III DOMAIN-CONTAINING PROTEIN"/>
    <property type="match status" value="1"/>
</dbReference>
<dbReference type="Gene3D" id="2.60.40.10">
    <property type="entry name" value="Immunoglobulins"/>
    <property type="match status" value="5"/>
</dbReference>
<dbReference type="SUPFAM" id="SSF48230">
    <property type="entry name" value="Chondroitin AC/alginate lyase"/>
    <property type="match status" value="1"/>
</dbReference>
<dbReference type="Proteomes" id="UP001161691">
    <property type="component" value="Unassembled WGS sequence"/>
</dbReference>
<keyword evidence="5" id="KW-1185">Reference proteome</keyword>
<reference evidence="4" key="1">
    <citation type="submission" date="2023-04" db="EMBL/GenBank/DDBJ databases">
        <title>Comparative genomic analysis of Cohnella hashimotonis sp. nov., isolated from the International Space Station.</title>
        <authorList>
            <person name="Venkateswaran K."/>
            <person name="Simpson A."/>
        </authorList>
    </citation>
    <scope>NUCLEOTIDE SEQUENCE</scope>
    <source>
        <strain evidence="4">F6_2S_P_1</strain>
    </source>
</reference>
<accession>A0ABT6TLW3</accession>
<evidence type="ECO:0000313" key="4">
    <source>
        <dbReference type="EMBL" id="MDI4647720.1"/>
    </source>
</evidence>
<keyword evidence="2" id="KW-0677">Repeat</keyword>
<protein>
    <submittedName>
        <fullName evidence="4">DUF4962 domain-containing protein</fullName>
    </submittedName>
</protein>
<dbReference type="InterPro" id="IPR013783">
    <property type="entry name" value="Ig-like_fold"/>
</dbReference>
<dbReference type="InterPro" id="IPR003961">
    <property type="entry name" value="FN3_dom"/>
</dbReference>
<dbReference type="InterPro" id="IPR008979">
    <property type="entry name" value="Galactose-bd-like_sf"/>
</dbReference>
<dbReference type="Pfam" id="PF16332">
    <property type="entry name" value="DUF4962"/>
    <property type="match status" value="1"/>
</dbReference>
<dbReference type="SMART" id="SM00060">
    <property type="entry name" value="FN3"/>
    <property type="match status" value="4"/>
</dbReference>
<evidence type="ECO:0000313" key="5">
    <source>
        <dbReference type="Proteomes" id="UP001161691"/>
    </source>
</evidence>
<dbReference type="PANTHER" id="PTHR46708">
    <property type="entry name" value="TENASCIN"/>
    <property type="match status" value="1"/>
</dbReference>
<feature type="domain" description="Fibronectin type-III" evidence="3">
    <location>
        <begin position="1165"/>
        <end position="1258"/>
    </location>
</feature>
<dbReference type="SUPFAM" id="SSF49785">
    <property type="entry name" value="Galactose-binding domain-like"/>
    <property type="match status" value="1"/>
</dbReference>
<name>A0ABT6TLW3_9BACL</name>
<dbReference type="PROSITE" id="PS50853">
    <property type="entry name" value="FN3"/>
    <property type="match status" value="4"/>
</dbReference>
<dbReference type="RefSeq" id="WP_282910469.1">
    <property type="nucleotide sequence ID" value="NZ_JAGRPV010000001.1"/>
</dbReference>
<dbReference type="EMBL" id="JAGRPV010000001">
    <property type="protein sequence ID" value="MDI4647720.1"/>
    <property type="molecule type" value="Genomic_DNA"/>
</dbReference>
<sequence length="2209" mass="237803">MTIYGKLKKQTALVLAFTMLLGLLGAGWPAGMTPKAAAADSGWPANVLGGTNMPFRPTDSLVTTQNPPDFSWPFVTEADKYDVQVSRDSSFATVAHENDAIQFNYYNFPVTFDAGTWYWRVRYHQASGAWSDWSTTRKFRIDADNVPFAVPAVETLMSKVSAAHPRVWTTPAELAAFRNLRLTGNSKTVFDQTVTAYNASASKPLPADPTFPYMNNEVPTNSDAYVAAQGVLKNYAETAMTDMMNASFLYLVTGNATYGNRAKTLLLNLATWNPNGATSYRIHDQVHRAIAYRSAIAYDWLYDLLTESDKTALRTMIKTRTDTLVQTYLSNNGFYKFPYDSHGWTIVGYIGIIATAMLNDMPEAANWYKLSVPLFINVLPPWGGEDGSWSQGTGYWQWSSGSNKELMDVLLSSGAINLYDKAFSRNEGLYPLYMFPHGSPIGVFGDDSQYTPGAPSVSLLTRMADIYGDSRLKWEAEAIGAKSTGLTDYFYRADDVGSQPPVDLPKGIWFPDTGAVAMHSELYETDRTSLYFRSSPYGTYNHTMSDQNSFVVNAFGESLAVKAGYYDFYGSKHHSNFTRQTYSANAITFDGRKGQANDNINADGKVLGFVTSPDFDATSGDATQAYQGGLSKAVRHIIYVRPSVYVVIDDLATTKDGGSEFEWNLHADDNLVLDQTGKGATIAKGDANLKVQFYGAEAQSYRTTYETQYLGPDGVAYPPTGNFAGKSQIHAAFITPRENQAKMIATLAPYKRGEAPANVTPTEYANYVKLAFEDGTTVYVRKTDSGLIDTGADGVQFDGAAAAVKGNSALLVVGTKLVKNGVALIESDSPATISYGGERLSVSAQADVQVTLAAAGLTAVRDADTGNAIPSGGTVADGLNNRGVQWTFAGDKLTMHVEKGQRAFKLNAAPMPGALAPVTLQTEIDGVAGSVTLQAYRDVNGDSVAWGQLSNAQGFYEVLEAPAGFSFQKYGKIASGLIDANASVLLKGATGVLKLKNLGSGAPLQTEQYQNPDQTRQTLGIEWQEAESFTQWNGTKQPTIYDTRPFLSNGKGVSNWDQFGVSLKWKLNVPEEGSYDLVVKYVAGWDVTTADTDSIRYVKLGDDIKYFKIPKTESFGSMPEQWRGLRVKTGVHLSAGVVDLTMYHSLGGMNLDWIGLIKVGSDEIRPSAPANVREVGQADGQITIGWDASTDNAAVKEYEIEVDGVKKLTVPFGTNTATITGLSSGVSYAFRVTAVDTSGNRSFRAPGSTPLVIQTVDTTPPVWGEDAAVHTRFLSSQMVRLSWEPAVDNAGKVSEYQIYRVNGETLLPVGTTKSTTFDVLRLQAGGTYTFKVEAKDNQNNATTDGPDVTATLPSSVTLPVYDTFDNWTTGEVVDASGWTYTKTGGTSVSVASLPDGGNGLVALDNYFPSSDQYASSPVIRKVIANTGGKLTVETRTMFSKVDHDVGNYLIDLSGNGKVFAGFVGFSDGGIGFQKIVNGVNTNIRLAEGYQQPKDQWVTIRYDIDFDAKTYDLTVQEDGLKNYGGTLVAGGQLDRATGTYRVIGIPFLDTSATLKGFEMFRFSAQRYTGKYTFDYLAVYPTAAVAQSLPAPKLRLSSQTNTSATLAWEASSDPAVKSYAIYQNGTLKTTVPASANTATLTGLTLGTAYTFAIRAVDQSDKTSPESRSLSMTLAGAPTWEATAALRADLTFTNAVRLAWDPASAGSGQQVASYTIYKSEGSSAAVPAGTATGTTLDVADLTPGATYTFRVQAKNAAGGESGDGPTLTVTLPATGKMVYDSFDAWPTGEVSDGAGWTYTKTGGTSVQAVALSDLGGKGLQAVDNYNPSTDAYASSPIMQRTTNSIGGLVTLETRTKFSKIDSDVGHYLIDLAGNGKIFGEFVGFSDGGLGYQKLVNGTPTFVRLTDYNVYKQPADEWVTLRFDFNFTAKNYALTVQANSLKTYGGSIAAGGTLDASTGVYRVTNIPFMDPNNVAKGFDLFRFTAQRFTGKYTFDKFVLYNTNDALSYVATDATAPVSQAKLSATAATYGEETEWFNEPVTLNLDATDDESGVERTEYRINDGDWTVYGGSIPAFGDGVYKVDYRSVDAAGNSEDFKTVLLHIDLKAPELGVELDPATVWPPNNKMVDVRAKLTPSDSGSGVASVVLTSVTSDEQLGQGDIEARTGTGDTAFRLRASRAGSGDGRVYSFTYTVADKAGNQTAVTKTVTVPHNK</sequence>